<evidence type="ECO:0000256" key="1">
    <source>
        <dbReference type="SAM" id="MobiDB-lite"/>
    </source>
</evidence>
<feature type="region of interest" description="Disordered" evidence="1">
    <location>
        <begin position="1"/>
        <end position="20"/>
    </location>
</feature>
<proteinExistence type="predicted"/>
<sequence>STYGRYRLQHTSTNDLRRGSRAVTTHLMARNGSAVSSVNDKSKNSIQPTTMTVLTGSGCHSNGNGGGGGGGRPPDYRTVMAEMTPLKQKRRKNSSDDDEDYSSDESNHNRRLPPFVGDVAGAQ</sequence>
<feature type="compositionally biased region" description="Gly residues" evidence="1">
    <location>
        <begin position="63"/>
        <end position="72"/>
    </location>
</feature>
<feature type="region of interest" description="Disordered" evidence="1">
    <location>
        <begin position="54"/>
        <end position="123"/>
    </location>
</feature>
<feature type="compositionally biased region" description="Polar residues" evidence="1">
    <location>
        <begin position="1"/>
        <end position="14"/>
    </location>
</feature>
<evidence type="ECO:0000313" key="2">
    <source>
        <dbReference type="Proteomes" id="UP000887566"/>
    </source>
</evidence>
<organism evidence="2 3">
    <name type="scientific">Plectus sambesii</name>
    <dbReference type="NCBI Taxonomy" id="2011161"/>
    <lineage>
        <taxon>Eukaryota</taxon>
        <taxon>Metazoa</taxon>
        <taxon>Ecdysozoa</taxon>
        <taxon>Nematoda</taxon>
        <taxon>Chromadorea</taxon>
        <taxon>Plectida</taxon>
        <taxon>Plectina</taxon>
        <taxon>Plectoidea</taxon>
        <taxon>Plectidae</taxon>
        <taxon>Plectus</taxon>
    </lineage>
</organism>
<evidence type="ECO:0000313" key="3">
    <source>
        <dbReference type="WBParaSite" id="PSAMB.scaffold8281size6395.g31195.t1"/>
    </source>
</evidence>
<keyword evidence="2" id="KW-1185">Reference proteome</keyword>
<protein>
    <submittedName>
        <fullName evidence="3">Uncharacterized protein</fullName>
    </submittedName>
</protein>
<dbReference type="AlphaFoldDB" id="A0A914XIU9"/>
<dbReference type="WBParaSite" id="PSAMB.scaffold8281size6395.g31195.t1">
    <property type="protein sequence ID" value="PSAMB.scaffold8281size6395.g31195.t1"/>
    <property type="gene ID" value="PSAMB.scaffold8281size6395.g31195"/>
</dbReference>
<accession>A0A914XIU9</accession>
<reference evidence="3" key="1">
    <citation type="submission" date="2022-11" db="UniProtKB">
        <authorList>
            <consortium name="WormBaseParasite"/>
        </authorList>
    </citation>
    <scope>IDENTIFICATION</scope>
</reference>
<dbReference type="Proteomes" id="UP000887566">
    <property type="component" value="Unplaced"/>
</dbReference>
<name>A0A914XIU9_9BILA</name>